<dbReference type="Pfam" id="PF17489">
    <property type="entry name" value="Tnp_22_trimer"/>
    <property type="match status" value="1"/>
</dbReference>
<evidence type="ECO:0000256" key="2">
    <source>
        <dbReference type="SAM" id="MobiDB-lite"/>
    </source>
</evidence>
<feature type="compositionally biased region" description="Basic and acidic residues" evidence="2">
    <location>
        <begin position="79"/>
        <end position="101"/>
    </location>
</feature>
<organism evidence="4 5">
    <name type="scientific">Rhinolophus ferrumequinum</name>
    <name type="common">Greater horseshoe bat</name>
    <dbReference type="NCBI Taxonomy" id="59479"/>
    <lineage>
        <taxon>Eukaryota</taxon>
        <taxon>Metazoa</taxon>
        <taxon>Chordata</taxon>
        <taxon>Craniata</taxon>
        <taxon>Vertebrata</taxon>
        <taxon>Euteleostomi</taxon>
        <taxon>Mammalia</taxon>
        <taxon>Eutheria</taxon>
        <taxon>Laurasiatheria</taxon>
        <taxon>Chiroptera</taxon>
        <taxon>Yinpterochiroptera</taxon>
        <taxon>Rhinolophoidea</taxon>
        <taxon>Rhinolophidae</taxon>
        <taxon>Rhinolophinae</taxon>
        <taxon>Rhinolophus</taxon>
    </lineage>
</organism>
<evidence type="ECO:0000256" key="1">
    <source>
        <dbReference type="SAM" id="Coils"/>
    </source>
</evidence>
<reference evidence="4 5" key="1">
    <citation type="journal article" date="2020" name="Nature">
        <title>Six reference-quality genomes reveal evolution of bat adaptations.</title>
        <authorList>
            <person name="Jebb D."/>
            <person name="Huang Z."/>
            <person name="Pippel M."/>
            <person name="Hughes G.M."/>
            <person name="Lavrichenko K."/>
            <person name="Devanna P."/>
            <person name="Winkler S."/>
            <person name="Jermiin L.S."/>
            <person name="Skirmuntt E.C."/>
            <person name="Katzourakis A."/>
            <person name="Burkitt-Gray L."/>
            <person name="Ray D.A."/>
            <person name="Sullivan K.A.M."/>
            <person name="Roscito J.G."/>
            <person name="Kirilenko B.M."/>
            <person name="Davalos L.M."/>
            <person name="Corthals A.P."/>
            <person name="Power M.L."/>
            <person name="Jones G."/>
            <person name="Ransome R.D."/>
            <person name="Dechmann D.K.N."/>
            <person name="Locatelli A.G."/>
            <person name="Puechmaille S.J."/>
            <person name="Fedrigo O."/>
            <person name="Jarvis E.D."/>
            <person name="Hiller M."/>
            <person name="Vernes S.C."/>
            <person name="Myers E.W."/>
            <person name="Teeling E.C."/>
        </authorList>
    </citation>
    <scope>NUCLEOTIDE SEQUENCE [LARGE SCALE GENOMIC DNA]</scope>
    <source>
        <strain evidence="4">MRhiFer1</strain>
        <tissue evidence="4">Lung</tissue>
    </source>
</reference>
<feature type="region of interest" description="Disordered" evidence="2">
    <location>
        <begin position="79"/>
        <end position="129"/>
    </location>
</feature>
<dbReference type="Gene3D" id="1.20.5.390">
    <property type="entry name" value="L1 transposable element, trimerization domain"/>
    <property type="match status" value="1"/>
</dbReference>
<dbReference type="PANTHER" id="PTHR11505">
    <property type="entry name" value="L1 TRANSPOSABLE ELEMENT-RELATED"/>
    <property type="match status" value="1"/>
</dbReference>
<sequence>MQENTERQFNELRNTIKEQYEHFTKKIELLKKNQIQFLEIKNLKEEMKNEIASLGSRVDQMEERLSDIEDRNLKMTRMEDERDLRHKRNEKTLQELSDSVRKSNIRIMGIPEGEERQKGTETNSQTNSR</sequence>
<feature type="compositionally biased region" description="Polar residues" evidence="2">
    <location>
        <begin position="120"/>
        <end position="129"/>
    </location>
</feature>
<proteinExistence type="predicted"/>
<keyword evidence="1" id="KW-0175">Coiled coil</keyword>
<name>A0A7J7Y6F6_RHIFE</name>
<feature type="coiled-coil region" evidence="1">
    <location>
        <begin position="2"/>
        <end position="78"/>
    </location>
</feature>
<dbReference type="AlphaFoldDB" id="A0A7J7Y6F6"/>
<dbReference type="InterPro" id="IPR004244">
    <property type="entry name" value="Transposase_22"/>
</dbReference>
<dbReference type="Proteomes" id="UP000585614">
    <property type="component" value="Unassembled WGS sequence"/>
</dbReference>
<evidence type="ECO:0000313" key="4">
    <source>
        <dbReference type="EMBL" id="KAF6357110.1"/>
    </source>
</evidence>
<protein>
    <recommendedName>
        <fullName evidence="3">L1 transposable element trimerization domain-containing protein</fullName>
    </recommendedName>
</protein>
<feature type="domain" description="L1 transposable element trimerization" evidence="3">
    <location>
        <begin position="57"/>
        <end position="98"/>
    </location>
</feature>
<dbReference type="InterPro" id="IPR035301">
    <property type="entry name" value="L1_trimer"/>
</dbReference>
<gene>
    <name evidence="4" type="ORF">mRhiFer1_010033</name>
</gene>
<evidence type="ECO:0000313" key="5">
    <source>
        <dbReference type="Proteomes" id="UP000585614"/>
    </source>
</evidence>
<comment type="caution">
    <text evidence="4">The sequence shown here is derived from an EMBL/GenBank/DDBJ whole genome shotgun (WGS) entry which is preliminary data.</text>
</comment>
<dbReference type="EMBL" id="JACAGC010000007">
    <property type="protein sequence ID" value="KAF6357110.1"/>
    <property type="molecule type" value="Genomic_DNA"/>
</dbReference>
<evidence type="ECO:0000259" key="3">
    <source>
        <dbReference type="Pfam" id="PF17489"/>
    </source>
</evidence>
<accession>A0A7J7Y6F6</accession>